<dbReference type="Pfam" id="PF00916">
    <property type="entry name" value="Sulfate_transp"/>
    <property type="match status" value="1"/>
</dbReference>
<feature type="transmembrane region" description="Helical" evidence="8">
    <location>
        <begin position="96"/>
        <end position="116"/>
    </location>
</feature>
<organism evidence="10 11">
    <name type="scientific">Salix udensis</name>
    <dbReference type="NCBI Taxonomy" id="889485"/>
    <lineage>
        <taxon>Eukaryota</taxon>
        <taxon>Viridiplantae</taxon>
        <taxon>Streptophyta</taxon>
        <taxon>Embryophyta</taxon>
        <taxon>Tracheophyta</taxon>
        <taxon>Spermatophyta</taxon>
        <taxon>Magnoliopsida</taxon>
        <taxon>eudicotyledons</taxon>
        <taxon>Gunneridae</taxon>
        <taxon>Pentapetalae</taxon>
        <taxon>rosids</taxon>
        <taxon>fabids</taxon>
        <taxon>Malpighiales</taxon>
        <taxon>Salicaceae</taxon>
        <taxon>Saliceae</taxon>
        <taxon>Salix</taxon>
    </lineage>
</organism>
<evidence type="ECO:0000256" key="3">
    <source>
        <dbReference type="ARBA" id="ARBA00022448"/>
    </source>
</evidence>
<keyword evidence="4 8" id="KW-0812">Transmembrane</keyword>
<keyword evidence="3" id="KW-0813">Transport</keyword>
<evidence type="ECO:0000256" key="7">
    <source>
        <dbReference type="SAM" id="MobiDB-lite"/>
    </source>
</evidence>
<sequence>MERTFASSSSRDLSTFPVSSSSSSLLGSSRPTRPVKIIPLQHPNSTTSSSLNPLSLALFSRWTAKIKRTTLVQWIDTFLPCCRWIRAYKWREHFQLDLMAGLTVGIMLVPQAMSYAKLAGLHPIYGLYTGFVPIFVYAIFGSSRQLAIGPVALVSLLVSNVLGGIVNSSDELYTELAILLAFMVGILECTMALLRLGWLIRFISHSVISGFTSASAIVIALSQAKYFLGYDIVRSSKIVPLIKSIISGAHKFSWPPFVMGSCILAIILVMKHLGKSRKQFRFLQAAGPLTAVVLGTLLVKIFHPSSISLVGEIPQGLPSFSIPKKFEYARSLIPTAMLITGVAILESVGIAKALAAKNGYELDSSQELFGLGLANILGSIFSAYPSTGSFSRSAVNNESGAKTGLAGVVAGIIMGCSLLFLTPLFEQIPQCALAAIVTSAVMGLVDYDEAIFLWQVDKKDFVLWIITSTTTLFLGIEIGVLVGVGASLAFVIHESANPHIAVLGRLPGTTVYRNVEQYPEAYTYNGIVIVRIDAPIYFANTSYIKDRLREYEVDVDKSSKRGPEVEKLYFVILEMSPITYIDSSAVQALKELHQEYKSRDIQICISNPNRDVLLTLTKAGVVELIGKEWYFVRVHDAVQVCLQRVLSSSQTPKKPDPFDGDRPSFFKRLSKQREEDLSISELESGGNKTSVPNPYHVFTVYTSTQILPSRILYFVDFAVRVERGTVNGKVEPLHFVPHRKNDKPLPSEAL</sequence>
<feature type="compositionally biased region" description="Low complexity" evidence="7">
    <location>
        <begin position="19"/>
        <end position="29"/>
    </location>
</feature>
<dbReference type="CDD" id="cd07042">
    <property type="entry name" value="STAS_SulP_like_sulfate_transporter"/>
    <property type="match status" value="1"/>
</dbReference>
<gene>
    <name evidence="10" type="ORF">OIU84_020672</name>
</gene>
<evidence type="ECO:0000256" key="4">
    <source>
        <dbReference type="ARBA" id="ARBA00022692"/>
    </source>
</evidence>
<dbReference type="Gene3D" id="3.30.750.24">
    <property type="entry name" value="STAS domain"/>
    <property type="match status" value="1"/>
</dbReference>
<dbReference type="SUPFAM" id="SSF52091">
    <property type="entry name" value="SpoIIaa-like"/>
    <property type="match status" value="1"/>
</dbReference>
<feature type="transmembrane region" description="Helical" evidence="8">
    <location>
        <begin position="461"/>
        <end position="492"/>
    </location>
</feature>
<dbReference type="FunFam" id="3.30.750.24:FF:000002">
    <property type="entry name" value="Sulfate transporter 31"/>
    <property type="match status" value="1"/>
</dbReference>
<comment type="similarity">
    <text evidence="2">Belongs to the SLC26A/SulP transporter (TC 2.A.53) family.</text>
</comment>
<accession>A0AAD6KUX6</accession>
<feature type="transmembrane region" description="Helical" evidence="8">
    <location>
        <begin position="332"/>
        <end position="355"/>
    </location>
</feature>
<feature type="transmembrane region" description="Helical" evidence="8">
    <location>
        <begin position="404"/>
        <end position="425"/>
    </location>
</feature>
<proteinExistence type="inferred from homology"/>
<dbReference type="NCBIfam" id="TIGR00815">
    <property type="entry name" value="sulP"/>
    <property type="match status" value="1"/>
</dbReference>
<keyword evidence="11" id="KW-1185">Reference proteome</keyword>
<keyword evidence="5 8" id="KW-1133">Transmembrane helix</keyword>
<dbReference type="Pfam" id="PF01740">
    <property type="entry name" value="STAS"/>
    <property type="match status" value="1"/>
</dbReference>
<feature type="transmembrane region" description="Helical" evidence="8">
    <location>
        <begin position="147"/>
        <end position="166"/>
    </location>
</feature>
<evidence type="ECO:0000256" key="6">
    <source>
        <dbReference type="ARBA" id="ARBA00023136"/>
    </source>
</evidence>
<protein>
    <recommendedName>
        <fullName evidence="9">STAS domain-containing protein</fullName>
    </recommendedName>
</protein>
<keyword evidence="6 8" id="KW-0472">Membrane</keyword>
<comment type="subcellular location">
    <subcellularLocation>
        <location evidence="1">Membrane</location>
        <topology evidence="1">Multi-pass membrane protein</topology>
    </subcellularLocation>
</comment>
<feature type="transmembrane region" description="Helical" evidence="8">
    <location>
        <begin position="367"/>
        <end position="384"/>
    </location>
</feature>
<dbReference type="PROSITE" id="PS50801">
    <property type="entry name" value="STAS"/>
    <property type="match status" value="1"/>
</dbReference>
<name>A0AAD6KUX6_9ROSI</name>
<comment type="caution">
    <text evidence="10">The sequence shown here is derived from an EMBL/GenBank/DDBJ whole genome shotgun (WGS) entry which is preliminary data.</text>
</comment>
<dbReference type="InterPro" id="IPR011547">
    <property type="entry name" value="SLC26A/SulP_dom"/>
</dbReference>
<feature type="compositionally biased region" description="Polar residues" evidence="7">
    <location>
        <begin position="1"/>
        <end position="18"/>
    </location>
</feature>
<evidence type="ECO:0000256" key="1">
    <source>
        <dbReference type="ARBA" id="ARBA00004141"/>
    </source>
</evidence>
<feature type="region of interest" description="Disordered" evidence="7">
    <location>
        <begin position="1"/>
        <end position="30"/>
    </location>
</feature>
<evidence type="ECO:0000313" key="11">
    <source>
        <dbReference type="Proteomes" id="UP001162972"/>
    </source>
</evidence>
<feature type="transmembrane region" description="Helical" evidence="8">
    <location>
        <begin position="122"/>
        <end position="140"/>
    </location>
</feature>
<evidence type="ECO:0000256" key="5">
    <source>
        <dbReference type="ARBA" id="ARBA00022989"/>
    </source>
</evidence>
<feature type="transmembrane region" description="Helical" evidence="8">
    <location>
        <begin position="172"/>
        <end position="194"/>
    </location>
</feature>
<dbReference type="InterPro" id="IPR002645">
    <property type="entry name" value="STAS_dom"/>
</dbReference>
<dbReference type="Proteomes" id="UP001162972">
    <property type="component" value="Chromosome 8"/>
</dbReference>
<dbReference type="InterPro" id="IPR036513">
    <property type="entry name" value="STAS_dom_sf"/>
</dbReference>
<dbReference type="GO" id="GO:0016020">
    <property type="term" value="C:membrane"/>
    <property type="evidence" value="ECO:0007669"/>
    <property type="project" value="UniProtKB-SubCell"/>
</dbReference>
<dbReference type="PROSITE" id="PS01130">
    <property type="entry name" value="SLC26A"/>
    <property type="match status" value="1"/>
</dbReference>
<dbReference type="PANTHER" id="PTHR11814">
    <property type="entry name" value="SULFATE TRANSPORTER"/>
    <property type="match status" value="1"/>
</dbReference>
<evidence type="ECO:0000256" key="2">
    <source>
        <dbReference type="ARBA" id="ARBA00008692"/>
    </source>
</evidence>
<dbReference type="AlphaFoldDB" id="A0AAD6KUX6"/>
<dbReference type="EMBL" id="JAPFFJ010000004">
    <property type="protein sequence ID" value="KAJ6429079.1"/>
    <property type="molecule type" value="Genomic_DNA"/>
</dbReference>
<evidence type="ECO:0000313" key="10">
    <source>
        <dbReference type="EMBL" id="KAJ6429079.1"/>
    </source>
</evidence>
<feature type="transmembrane region" description="Helical" evidence="8">
    <location>
        <begin position="432"/>
        <end position="455"/>
    </location>
</feature>
<dbReference type="GO" id="GO:0008271">
    <property type="term" value="F:secondary active sulfate transmembrane transporter activity"/>
    <property type="evidence" value="ECO:0007669"/>
    <property type="project" value="InterPro"/>
</dbReference>
<reference evidence="10 11" key="1">
    <citation type="journal article" date="2023" name="Int. J. Mol. Sci.">
        <title>De Novo Assembly and Annotation of 11 Diverse Shrub Willow (Salix) Genomes Reveals Novel Gene Organization in Sex-Linked Regions.</title>
        <authorList>
            <person name="Hyden B."/>
            <person name="Feng K."/>
            <person name="Yates T.B."/>
            <person name="Jawdy S."/>
            <person name="Cereghino C."/>
            <person name="Smart L.B."/>
            <person name="Muchero W."/>
        </authorList>
    </citation>
    <scope>NUCLEOTIDE SEQUENCE [LARGE SCALE GENOMIC DNA]</scope>
    <source>
        <tissue evidence="10">Shoot tip</tissue>
    </source>
</reference>
<feature type="domain" description="STAS" evidence="9">
    <location>
        <begin position="517"/>
        <end position="641"/>
    </location>
</feature>
<dbReference type="InterPro" id="IPR001902">
    <property type="entry name" value="SLC26A/SulP_fam"/>
</dbReference>
<dbReference type="InterPro" id="IPR018045">
    <property type="entry name" value="S04_transporter_CS"/>
</dbReference>
<evidence type="ECO:0000256" key="8">
    <source>
        <dbReference type="SAM" id="Phobius"/>
    </source>
</evidence>
<feature type="transmembrane region" description="Helical" evidence="8">
    <location>
        <begin position="206"/>
        <end position="228"/>
    </location>
</feature>
<feature type="transmembrane region" description="Helical" evidence="8">
    <location>
        <begin position="252"/>
        <end position="270"/>
    </location>
</feature>
<evidence type="ECO:0000259" key="9">
    <source>
        <dbReference type="PROSITE" id="PS50801"/>
    </source>
</evidence>